<dbReference type="SUPFAM" id="SSF54695">
    <property type="entry name" value="POZ domain"/>
    <property type="match status" value="1"/>
</dbReference>
<feature type="compositionally biased region" description="Low complexity" evidence="4">
    <location>
        <begin position="562"/>
        <end position="574"/>
    </location>
</feature>
<dbReference type="PROSITE" id="PS50097">
    <property type="entry name" value="BTB"/>
    <property type="match status" value="1"/>
</dbReference>
<accession>R7W589</accession>
<dbReference type="GO" id="GO:0016567">
    <property type="term" value="P:protein ubiquitination"/>
    <property type="evidence" value="ECO:0007669"/>
    <property type="project" value="UniProtKB-UniPathway"/>
</dbReference>
<dbReference type="InterPro" id="IPR011333">
    <property type="entry name" value="SKP1/BTB/POZ_sf"/>
</dbReference>
<dbReference type="InterPro" id="IPR027356">
    <property type="entry name" value="NPH3_dom"/>
</dbReference>
<dbReference type="UniPathway" id="UPA00143"/>
<feature type="compositionally biased region" description="Basic and acidic residues" evidence="4">
    <location>
        <begin position="494"/>
        <end position="505"/>
    </location>
</feature>
<comment type="pathway">
    <text evidence="1">Protein modification; protein ubiquitination.</text>
</comment>
<dbReference type="EnsemblPlants" id="EMT16012">
    <property type="protein sequence ID" value="EMT16012"/>
    <property type="gene ID" value="F775_19484"/>
</dbReference>
<evidence type="ECO:0000313" key="5">
    <source>
        <dbReference type="EnsemblPlants" id="EMT16012"/>
    </source>
</evidence>
<evidence type="ECO:0000256" key="2">
    <source>
        <dbReference type="ARBA" id="ARBA00022786"/>
    </source>
</evidence>
<sequence length="597" mass="65848">MKFMKLGSKPDAFQSGGADVRLVVSDLATDVIVHIGEVRFYLHKFPLLSKSSKLQKLVLKATEKGTDDVHIDDLPGGAKGFEICAKFCYGMVVTLSPHNVVAARCAAEYLGMTEDMDKGNLIFKIEVFINSSILRSWKDSIIVLLSTKALLPWSEELKVVGRCIDAIASKTSVDPANVSWSYSYNKKGVACTEIIESAGKTSVAPKDWWVEDLCELDVDLYKRVMVAIKSKGRMSPDLIGEALKAYAVRFLLKLLKVAILVGSGDHVKEELMRRISFQLHKASVKDLLLPAASPSEGMHDVRLVHNLVQRFVARTALSHNGDFVEKSDEKMIELNFEQESTLALGELVDGYLSEVAADPDLEFSTFVELATAVPEAARPVHDGLYYAVDAYIKEHPDINKADKKKICGLIDVKKLSTDACVHATQNDRLPLRVVVQVLFFQQLRAGSSSVPAPTDGGEHACAKPVQEQSEHCERRIPRHPNKLDKQVTSLSARGEGEDRHVELRGGRNSFKDQVVGRNSFKDQVVGRNSFKDQLGGLLLQSRSRRIFDKLWSSKGHGENGKGSETSGSSQSPPSTAKPTEVKPSPLPPLRNRRYSVS</sequence>
<dbReference type="Gene3D" id="3.30.710.10">
    <property type="entry name" value="Potassium Channel Kv1.1, Chain A"/>
    <property type="match status" value="1"/>
</dbReference>
<dbReference type="Pfam" id="PF03000">
    <property type="entry name" value="NPH3"/>
    <property type="match status" value="1"/>
</dbReference>
<dbReference type="PANTHER" id="PTHR32370">
    <property type="entry name" value="OS12G0117600 PROTEIN"/>
    <property type="match status" value="1"/>
</dbReference>
<dbReference type="InterPro" id="IPR000210">
    <property type="entry name" value="BTB/POZ_dom"/>
</dbReference>
<organism evidence="5">
    <name type="scientific">Aegilops tauschii</name>
    <name type="common">Tausch's goatgrass</name>
    <name type="synonym">Aegilops squarrosa</name>
    <dbReference type="NCBI Taxonomy" id="37682"/>
    <lineage>
        <taxon>Eukaryota</taxon>
        <taxon>Viridiplantae</taxon>
        <taxon>Streptophyta</taxon>
        <taxon>Embryophyta</taxon>
        <taxon>Tracheophyta</taxon>
        <taxon>Spermatophyta</taxon>
        <taxon>Magnoliopsida</taxon>
        <taxon>Liliopsida</taxon>
        <taxon>Poales</taxon>
        <taxon>Poaceae</taxon>
        <taxon>BOP clade</taxon>
        <taxon>Pooideae</taxon>
        <taxon>Triticodae</taxon>
        <taxon>Triticeae</taxon>
        <taxon>Triticinae</taxon>
        <taxon>Aegilops</taxon>
    </lineage>
</organism>
<evidence type="ECO:0000256" key="1">
    <source>
        <dbReference type="ARBA" id="ARBA00004906"/>
    </source>
</evidence>
<dbReference type="Pfam" id="PF00651">
    <property type="entry name" value="BTB"/>
    <property type="match status" value="1"/>
</dbReference>
<proteinExistence type="inferred from homology"/>
<name>R7W589_AEGTA</name>
<feature type="region of interest" description="Disordered" evidence="4">
    <location>
        <begin position="551"/>
        <end position="597"/>
    </location>
</feature>
<protein>
    <submittedName>
        <fullName evidence="5">BTB/POZ domain-containing protein</fullName>
    </submittedName>
</protein>
<feature type="region of interest" description="Disordered" evidence="4">
    <location>
        <begin position="481"/>
        <end position="505"/>
    </location>
</feature>
<dbReference type="InterPro" id="IPR043454">
    <property type="entry name" value="NPH3/RPT2-like"/>
</dbReference>
<dbReference type="AlphaFoldDB" id="R7W589"/>
<keyword evidence="2" id="KW-0833">Ubl conjugation pathway</keyword>
<evidence type="ECO:0000256" key="3">
    <source>
        <dbReference type="PROSITE-ProRule" id="PRU00982"/>
    </source>
</evidence>
<comment type="similarity">
    <text evidence="3">Belongs to the NPH3 family.</text>
</comment>
<evidence type="ECO:0000256" key="4">
    <source>
        <dbReference type="SAM" id="MobiDB-lite"/>
    </source>
</evidence>
<dbReference type="PROSITE" id="PS51649">
    <property type="entry name" value="NPH3"/>
    <property type="match status" value="2"/>
</dbReference>
<reference evidence="5" key="1">
    <citation type="submission" date="2015-06" db="UniProtKB">
        <authorList>
            <consortium name="EnsemblPlants"/>
        </authorList>
    </citation>
    <scope>IDENTIFICATION</scope>
</reference>